<dbReference type="AlphaFoldDB" id="A0A0M0JPV8"/>
<keyword evidence="1" id="KW-0812">Transmembrane</keyword>
<evidence type="ECO:0000313" key="3">
    <source>
        <dbReference type="Proteomes" id="UP000037460"/>
    </source>
</evidence>
<reference evidence="3" key="1">
    <citation type="journal article" date="2015" name="PLoS Genet.">
        <title>Genome Sequence and Transcriptome Analyses of Chrysochromulina tobin: Metabolic Tools for Enhanced Algal Fitness in the Prominent Order Prymnesiales (Haptophyceae).</title>
        <authorList>
            <person name="Hovde B.T."/>
            <person name="Deodato C.R."/>
            <person name="Hunsperger H.M."/>
            <person name="Ryken S.A."/>
            <person name="Yost W."/>
            <person name="Jha R.K."/>
            <person name="Patterson J."/>
            <person name="Monnat R.J. Jr."/>
            <person name="Barlow S.B."/>
            <person name="Starkenburg S.R."/>
            <person name="Cattolico R.A."/>
        </authorList>
    </citation>
    <scope>NUCLEOTIDE SEQUENCE</scope>
    <source>
        <strain evidence="3">CCMP291</strain>
    </source>
</reference>
<name>A0A0M0JPV8_9EUKA</name>
<sequence>MLSLFVHSLPGVCAVCTHCKDTITPAHLDAACPLVVGIAANAQLFATKSLAGSPTLTYSLTHEMAAHFTRPVVDAIMGIACAPCQGAQVDLKSTAYTAANAVVKAAVYGHASFAEASAELAERMDAATTDLEVNKIRGALDSLKLGVESAIHTSSGVLAFCWAKISTVLSKRSDPTFKLEVGKGKAASHTATLVRPKNEAEFYEMIHLFIMLTVALGMASATIVSKFLDDVVYSAIRMKESWKVAHELLMLYFREIDLDPMRLMHMGNVYRRGGQDTLLSEARRNAAAFFRAGGGNLQLEGAIDTIKDTKTIKPNGNGDDKSKRPCADFNAGRPCKQLKPDGSCVFAHACNQFVSDKGPNGYCFGDHVRPDCKYDDAKKLKAPAK</sequence>
<gene>
    <name evidence="2" type="ORF">Ctob_014420</name>
</gene>
<feature type="transmembrane region" description="Helical" evidence="1">
    <location>
        <begin position="205"/>
        <end position="228"/>
    </location>
</feature>
<proteinExistence type="predicted"/>
<dbReference type="Proteomes" id="UP000037460">
    <property type="component" value="Unassembled WGS sequence"/>
</dbReference>
<evidence type="ECO:0000256" key="1">
    <source>
        <dbReference type="SAM" id="Phobius"/>
    </source>
</evidence>
<protein>
    <submittedName>
        <fullName evidence="2">Uncharacterized protein</fullName>
    </submittedName>
</protein>
<evidence type="ECO:0000313" key="2">
    <source>
        <dbReference type="EMBL" id="KOO28619.1"/>
    </source>
</evidence>
<organism evidence="2 3">
    <name type="scientific">Chrysochromulina tobinii</name>
    <dbReference type="NCBI Taxonomy" id="1460289"/>
    <lineage>
        <taxon>Eukaryota</taxon>
        <taxon>Haptista</taxon>
        <taxon>Haptophyta</taxon>
        <taxon>Prymnesiophyceae</taxon>
        <taxon>Prymnesiales</taxon>
        <taxon>Chrysochromulinaceae</taxon>
        <taxon>Chrysochromulina</taxon>
    </lineage>
</organism>
<accession>A0A0M0JPV8</accession>
<keyword evidence="1" id="KW-1133">Transmembrane helix</keyword>
<comment type="caution">
    <text evidence="2">The sequence shown here is derived from an EMBL/GenBank/DDBJ whole genome shotgun (WGS) entry which is preliminary data.</text>
</comment>
<dbReference type="EMBL" id="JWZX01002538">
    <property type="protein sequence ID" value="KOO28619.1"/>
    <property type="molecule type" value="Genomic_DNA"/>
</dbReference>
<keyword evidence="3" id="KW-1185">Reference proteome</keyword>
<keyword evidence="1" id="KW-0472">Membrane</keyword>